<feature type="compositionally biased region" description="Acidic residues" evidence="2">
    <location>
        <begin position="315"/>
        <end position="327"/>
    </location>
</feature>
<reference evidence="3 4" key="1">
    <citation type="journal article" date="2015" name="Genome Biol. Evol.">
        <title>Phylogenomic analyses indicate that early fungi evolved digesting cell walls of algal ancestors of land plants.</title>
        <authorList>
            <person name="Chang Y."/>
            <person name="Wang S."/>
            <person name="Sekimoto S."/>
            <person name="Aerts A.L."/>
            <person name="Choi C."/>
            <person name="Clum A."/>
            <person name="LaButti K.M."/>
            <person name="Lindquist E.A."/>
            <person name="Yee Ngan C."/>
            <person name="Ohm R.A."/>
            <person name="Salamov A.A."/>
            <person name="Grigoriev I.V."/>
            <person name="Spatafora J.W."/>
            <person name="Berbee M.L."/>
        </authorList>
    </citation>
    <scope>NUCLEOTIDE SEQUENCE [LARGE SCALE GENOMIC DNA]</scope>
    <source>
        <strain evidence="3 4">NRRL 28638</strain>
    </source>
</reference>
<feature type="compositionally biased region" description="Acidic residues" evidence="2">
    <location>
        <begin position="139"/>
        <end position="148"/>
    </location>
</feature>
<keyword evidence="1" id="KW-0175">Coiled coil</keyword>
<protein>
    <submittedName>
        <fullName evidence="3">Uncharacterized protein</fullName>
    </submittedName>
</protein>
<dbReference type="Proteomes" id="UP000070444">
    <property type="component" value="Unassembled WGS sequence"/>
</dbReference>
<gene>
    <name evidence="3" type="ORF">CONCODRAFT_14605</name>
</gene>
<evidence type="ECO:0000313" key="4">
    <source>
        <dbReference type="Proteomes" id="UP000070444"/>
    </source>
</evidence>
<dbReference type="Pfam" id="PF13300">
    <property type="entry name" value="DUF4078"/>
    <property type="match status" value="1"/>
</dbReference>
<evidence type="ECO:0000313" key="3">
    <source>
        <dbReference type="EMBL" id="KXN74634.1"/>
    </source>
</evidence>
<proteinExistence type="predicted"/>
<dbReference type="EMBL" id="KQ964421">
    <property type="protein sequence ID" value="KXN74634.1"/>
    <property type="molecule type" value="Genomic_DNA"/>
</dbReference>
<keyword evidence="4" id="KW-1185">Reference proteome</keyword>
<organism evidence="3 4">
    <name type="scientific">Conidiobolus coronatus (strain ATCC 28846 / CBS 209.66 / NRRL 28638)</name>
    <name type="common">Delacroixia coronata</name>
    <dbReference type="NCBI Taxonomy" id="796925"/>
    <lineage>
        <taxon>Eukaryota</taxon>
        <taxon>Fungi</taxon>
        <taxon>Fungi incertae sedis</taxon>
        <taxon>Zoopagomycota</taxon>
        <taxon>Entomophthoromycotina</taxon>
        <taxon>Entomophthoromycetes</taxon>
        <taxon>Entomophthorales</taxon>
        <taxon>Ancylistaceae</taxon>
        <taxon>Conidiobolus</taxon>
    </lineage>
</organism>
<feature type="region of interest" description="Disordered" evidence="2">
    <location>
        <begin position="254"/>
        <end position="280"/>
    </location>
</feature>
<evidence type="ECO:0000256" key="2">
    <source>
        <dbReference type="SAM" id="MobiDB-lite"/>
    </source>
</evidence>
<sequence>MSKRKLDAANNMEFDLLTELKLTKEKFDKNKTNKFTLGKDKQVKKKVSLFDKKNKGVENRQQMDQFNKDPATLKDREKLELSKKCLEKKAKIYNLLKKKGRELYSGEGEVEDLVDKNGENILREKFLINFEAKGYNTDSDNDDEEDENNSNKGDEEYMEIEDEFGRTRKILKKEFSSYEDMYFLNENNEPQLMSEDMRRERERLRWEKETLREIQMGPEHYNQSGENRQLGVGFYKFSADQEERARQMEELNKLRKETERIRAENGLDENSKKERGDDPEIKLKLMKEKLMEKNSTEAEEVSAFLDSLKTKHLEEDDDDNDEETEDQ</sequence>
<accession>A0A137PI04</accession>
<dbReference type="AlphaFoldDB" id="A0A137PI04"/>
<dbReference type="OrthoDB" id="333551at2759"/>
<dbReference type="GO" id="GO:0005634">
    <property type="term" value="C:nucleus"/>
    <property type="evidence" value="ECO:0007669"/>
    <property type="project" value="TreeGrafter"/>
</dbReference>
<feature type="region of interest" description="Disordered" evidence="2">
    <location>
        <begin position="51"/>
        <end position="71"/>
    </location>
</feature>
<dbReference type="PANTHER" id="PTHR15885:SF1">
    <property type="entry name" value="COILED-COIL DOMAIN-CONTAINING PROTEIN 174"/>
    <property type="match status" value="1"/>
</dbReference>
<dbReference type="PANTHER" id="PTHR15885">
    <property type="entry name" value="COILED-COIL DOMAIN-CONTAINING PROTEIN 174"/>
    <property type="match status" value="1"/>
</dbReference>
<dbReference type="STRING" id="796925.A0A137PI04"/>
<dbReference type="OMA" id="QQAVHYD"/>
<feature type="region of interest" description="Disordered" evidence="2">
    <location>
        <begin position="134"/>
        <end position="156"/>
    </location>
</feature>
<evidence type="ECO:0000256" key="1">
    <source>
        <dbReference type="ARBA" id="ARBA00023054"/>
    </source>
</evidence>
<feature type="region of interest" description="Disordered" evidence="2">
    <location>
        <begin position="308"/>
        <end position="327"/>
    </location>
</feature>
<name>A0A137PI04_CONC2</name>
<dbReference type="InterPro" id="IPR025066">
    <property type="entry name" value="CCDC174-like"/>
</dbReference>